<feature type="transmembrane region" description="Helical" evidence="9">
    <location>
        <begin position="540"/>
        <end position="569"/>
    </location>
</feature>
<feature type="region of interest" description="Disordered" evidence="8">
    <location>
        <begin position="24"/>
        <end position="44"/>
    </location>
</feature>
<feature type="transmembrane region" description="Helical" evidence="9">
    <location>
        <begin position="222"/>
        <end position="241"/>
    </location>
</feature>
<dbReference type="InterPro" id="IPR036259">
    <property type="entry name" value="MFS_trans_sf"/>
</dbReference>
<dbReference type="EMBL" id="VIBQ01000031">
    <property type="protein sequence ID" value="KAB8416435.1"/>
    <property type="molecule type" value="Genomic_DNA"/>
</dbReference>
<evidence type="ECO:0000313" key="11">
    <source>
        <dbReference type="Proteomes" id="UP000327013"/>
    </source>
</evidence>
<organism evidence="10 11">
    <name type="scientific">Carpinus fangiana</name>
    <dbReference type="NCBI Taxonomy" id="176857"/>
    <lineage>
        <taxon>Eukaryota</taxon>
        <taxon>Viridiplantae</taxon>
        <taxon>Streptophyta</taxon>
        <taxon>Embryophyta</taxon>
        <taxon>Tracheophyta</taxon>
        <taxon>Spermatophyta</taxon>
        <taxon>Magnoliopsida</taxon>
        <taxon>eudicotyledons</taxon>
        <taxon>Gunneridae</taxon>
        <taxon>Pentapetalae</taxon>
        <taxon>rosids</taxon>
        <taxon>fabids</taxon>
        <taxon>Fagales</taxon>
        <taxon>Betulaceae</taxon>
        <taxon>Carpinus</taxon>
    </lineage>
</organism>
<protein>
    <recommendedName>
        <fullName evidence="7">Probable transporter MCH1</fullName>
    </recommendedName>
</protein>
<evidence type="ECO:0000256" key="2">
    <source>
        <dbReference type="ARBA" id="ARBA00022448"/>
    </source>
</evidence>
<evidence type="ECO:0000313" key="10">
    <source>
        <dbReference type="EMBL" id="KAB8416435.1"/>
    </source>
</evidence>
<feature type="region of interest" description="Disordered" evidence="8">
    <location>
        <begin position="472"/>
        <end position="492"/>
    </location>
</feature>
<feature type="transmembrane region" description="Helical" evidence="9">
    <location>
        <begin position="626"/>
        <end position="644"/>
    </location>
</feature>
<feature type="transmembrane region" description="Helical" evidence="9">
    <location>
        <begin position="145"/>
        <end position="164"/>
    </location>
</feature>
<keyword evidence="3" id="KW-0926">Vacuole</keyword>
<reference evidence="10 11" key="1">
    <citation type="submission" date="2019-06" db="EMBL/GenBank/DDBJ databases">
        <title>A chromosomal-level reference genome of Carpinus fangiana (Coryloideae, Betulaceae).</title>
        <authorList>
            <person name="Yang X."/>
            <person name="Wang Z."/>
            <person name="Zhang L."/>
            <person name="Hao G."/>
            <person name="Liu J."/>
            <person name="Yang Y."/>
        </authorList>
    </citation>
    <scope>NUCLEOTIDE SEQUENCE [LARGE SCALE GENOMIC DNA]</scope>
    <source>
        <strain evidence="10">Cfa_2016G</strain>
        <tissue evidence="10">Leaf</tissue>
    </source>
</reference>
<proteinExistence type="predicted"/>
<keyword evidence="2" id="KW-0813">Transport</keyword>
<comment type="caution">
    <text evidence="10">The sequence shown here is derived from an EMBL/GenBank/DDBJ whole genome shotgun (WGS) entry which is preliminary data.</text>
</comment>
<gene>
    <name evidence="10" type="ORF">FH972_024954</name>
</gene>
<dbReference type="PANTHER" id="PTHR21576:SF45">
    <property type="entry name" value="TRANSPORTER MCH1-RELATED"/>
    <property type="match status" value="1"/>
</dbReference>
<dbReference type="PANTHER" id="PTHR21576">
    <property type="entry name" value="UNCHARACTERIZED NODULIN-LIKE PROTEIN"/>
    <property type="match status" value="1"/>
</dbReference>
<evidence type="ECO:0000256" key="5">
    <source>
        <dbReference type="ARBA" id="ARBA00022989"/>
    </source>
</evidence>
<dbReference type="GO" id="GO:0005774">
    <property type="term" value="C:vacuolar membrane"/>
    <property type="evidence" value="ECO:0007669"/>
    <property type="project" value="UniProtKB-SubCell"/>
</dbReference>
<feature type="transmembrane region" description="Helical" evidence="9">
    <location>
        <begin position="576"/>
        <end position="597"/>
    </location>
</feature>
<dbReference type="Gene3D" id="1.20.1250.20">
    <property type="entry name" value="MFS general substrate transporter like domains"/>
    <property type="match status" value="1"/>
</dbReference>
<dbReference type="Proteomes" id="UP000327013">
    <property type="component" value="Unassembled WGS sequence"/>
</dbReference>
<name>A0A5N6L066_9ROSI</name>
<dbReference type="OrthoDB" id="1932293at2759"/>
<evidence type="ECO:0000256" key="9">
    <source>
        <dbReference type="SAM" id="Phobius"/>
    </source>
</evidence>
<keyword evidence="4 9" id="KW-0812">Transmembrane</keyword>
<keyword evidence="6 9" id="KW-0472">Membrane</keyword>
<feature type="region of interest" description="Disordered" evidence="8">
    <location>
        <begin position="353"/>
        <end position="377"/>
    </location>
</feature>
<dbReference type="SUPFAM" id="SSF103473">
    <property type="entry name" value="MFS general substrate transporter"/>
    <property type="match status" value="1"/>
</dbReference>
<feature type="transmembrane region" description="Helical" evidence="9">
    <location>
        <begin position="184"/>
        <end position="210"/>
    </location>
</feature>
<evidence type="ECO:0000256" key="7">
    <source>
        <dbReference type="ARBA" id="ARBA00039330"/>
    </source>
</evidence>
<evidence type="ECO:0000256" key="1">
    <source>
        <dbReference type="ARBA" id="ARBA00004128"/>
    </source>
</evidence>
<evidence type="ECO:0000256" key="3">
    <source>
        <dbReference type="ARBA" id="ARBA00022554"/>
    </source>
</evidence>
<accession>A0A5N6L066</accession>
<keyword evidence="11" id="KW-1185">Reference proteome</keyword>
<feature type="transmembrane region" description="Helical" evidence="9">
    <location>
        <begin position="111"/>
        <end position="133"/>
    </location>
</feature>
<feature type="compositionally biased region" description="Low complexity" evidence="8">
    <location>
        <begin position="365"/>
        <end position="377"/>
    </location>
</feature>
<feature type="transmembrane region" description="Helical" evidence="9">
    <location>
        <begin position="511"/>
        <end position="534"/>
    </location>
</feature>
<sequence>MPQGNGGARIDKLDFPAPSAHTSLLHQRNDDATSSRASSFTHSRDGLDPRGRFFEDVAEGIQARDRELFKRNLTRYSSFAWAIISCLCAGSITAYSLYAPLFQSRLHYTQYQVNIVSIVAEISLYLPVPLIGLLCDRKGPGPASLLSAFLFGGGYFLAAEVYRRGPPGTSWDGGLDRPVGSHGWPFPVMCLAFVGIGVGTGCMYLGAVSTCAKNFGRGKHKGFALAAPIASFGLGGMWQSQVGSRIIYERGPQGQRGDVDVFRYFVFLGSLLLVVGIIGSLLLRIVDEDALVDEAVDQLERSGLLDDSNGSAFFRGRSAVQRVLAESRDYGTLPPSNLDSDADVDSDTDSLAAVTRPSLHRSHTTQHTTSSSKRAPSAAARRKALLVTFETRRFLADHTMWWLAAGFLLVTGPGEAFINNLGTLLATLYPGPHSLLPPTSPATHVGIVAVTSTAARIASGALSDALAPAPARHTYPLPHRRRASSVSTATSASASLAPPARAARRCTLSRLPLLLGATLVLSVAFALLATGAVQGRAAPLFWLVSALVGTGYGAVFSLVPIIISCVWGVENFATNWGIVAMAPAGGAAVAGIVYAAVYERGTVAVGEGKGGEELKCYGARCYRPTAMGFTVAVWVAMGMWLWAWRGRGGWRSRGIAV</sequence>
<evidence type="ECO:0000256" key="8">
    <source>
        <dbReference type="SAM" id="MobiDB-lite"/>
    </source>
</evidence>
<evidence type="ECO:0000256" key="4">
    <source>
        <dbReference type="ARBA" id="ARBA00022692"/>
    </source>
</evidence>
<feature type="transmembrane region" description="Helical" evidence="9">
    <location>
        <begin position="261"/>
        <end position="283"/>
    </location>
</feature>
<feature type="transmembrane region" description="Helical" evidence="9">
    <location>
        <begin position="79"/>
        <end position="99"/>
    </location>
</feature>
<comment type="subcellular location">
    <subcellularLocation>
        <location evidence="1">Vacuole membrane</location>
        <topology evidence="1">Multi-pass membrane protein</topology>
    </subcellularLocation>
</comment>
<dbReference type="AlphaFoldDB" id="A0A5N6L066"/>
<keyword evidence="5 9" id="KW-1133">Transmembrane helix</keyword>
<evidence type="ECO:0000256" key="6">
    <source>
        <dbReference type="ARBA" id="ARBA00023136"/>
    </source>
</evidence>